<dbReference type="CDD" id="cd03354">
    <property type="entry name" value="LbH_SAT"/>
    <property type="match status" value="1"/>
</dbReference>
<keyword evidence="10" id="KW-1185">Reference proteome</keyword>
<dbReference type="Gene3D" id="2.160.10.10">
    <property type="entry name" value="Hexapeptide repeat proteins"/>
    <property type="match status" value="1"/>
</dbReference>
<reference evidence="9 10" key="1">
    <citation type="submission" date="2023-05" db="EMBL/GenBank/DDBJ databases">
        <authorList>
            <person name="Guo Y."/>
        </authorList>
    </citation>
    <scope>NUCLEOTIDE SEQUENCE [LARGE SCALE GENOMIC DNA]</scope>
    <source>
        <strain evidence="9 10">GR2756</strain>
    </source>
</reference>
<dbReference type="Proteomes" id="UP001259572">
    <property type="component" value="Unassembled WGS sequence"/>
</dbReference>
<keyword evidence="2" id="KW-0028">Amino-acid biosynthesis</keyword>
<dbReference type="InterPro" id="IPR053376">
    <property type="entry name" value="Serine_acetyltransferase"/>
</dbReference>
<keyword evidence="8" id="KW-0175">Coiled coil</keyword>
<dbReference type="SUPFAM" id="SSF51161">
    <property type="entry name" value="Trimeric LpxA-like enzymes"/>
    <property type="match status" value="1"/>
</dbReference>
<gene>
    <name evidence="9" type="primary">epsC</name>
    <name evidence="9" type="ORF">RQX22_05610</name>
</gene>
<evidence type="ECO:0000256" key="7">
    <source>
        <dbReference type="PIRNR" id="PIRNR000441"/>
    </source>
</evidence>
<feature type="coiled-coil region" evidence="8">
    <location>
        <begin position="191"/>
        <end position="218"/>
    </location>
</feature>
<dbReference type="Gene3D" id="1.10.3130.10">
    <property type="entry name" value="serine acetyltransferase, domain 1"/>
    <property type="match status" value="1"/>
</dbReference>
<protein>
    <recommendedName>
        <fullName evidence="7">Serine acetyltransferase</fullName>
        <ecNumber evidence="7">2.3.1.30</ecNumber>
    </recommendedName>
</protein>
<evidence type="ECO:0000313" key="10">
    <source>
        <dbReference type="Proteomes" id="UP001259572"/>
    </source>
</evidence>
<dbReference type="Pfam" id="PF00132">
    <property type="entry name" value="Hexapep"/>
    <property type="match status" value="1"/>
</dbReference>
<sequence length="232" mass="25118">MFSGLTAYLESIKARDPAPRSRWEIFLYPGLWALGMHRVAHWLFRGELYFLARLVNHIARFLTAIDIHPGAVIGRNFFIDHGFVVIGETAVIGDDVTIYQQVTLGGTNPTNGEPGKRHPTISDGVIIGSGAQVLGPIVVGPRARIGANAVVTKDVPEGATMIGIPARSTLVSAEQSAGSFLPYGTPCTEAYDPATQKLEILNCEVEQLRKRLAELLDERGAEGTGKRKRDSA</sequence>
<evidence type="ECO:0000256" key="4">
    <source>
        <dbReference type="ARBA" id="ARBA00022737"/>
    </source>
</evidence>
<evidence type="ECO:0000256" key="2">
    <source>
        <dbReference type="ARBA" id="ARBA00022605"/>
    </source>
</evidence>
<dbReference type="InterPro" id="IPR045304">
    <property type="entry name" value="LbH_SAT"/>
</dbReference>
<proteinExistence type="inferred from homology"/>
<comment type="similarity">
    <text evidence="1 7">Belongs to the transferase hexapeptide repeat family.</text>
</comment>
<keyword evidence="4" id="KW-0677">Repeat</keyword>
<evidence type="ECO:0000313" key="9">
    <source>
        <dbReference type="EMBL" id="MDT9598422.1"/>
    </source>
</evidence>
<keyword evidence="3 7" id="KW-0808">Transferase</keyword>
<evidence type="ECO:0000256" key="5">
    <source>
        <dbReference type="ARBA" id="ARBA00023315"/>
    </source>
</evidence>
<dbReference type="EC" id="2.3.1.30" evidence="7"/>
<dbReference type="InterPro" id="IPR018357">
    <property type="entry name" value="Hexapep_transf_CS"/>
</dbReference>
<keyword evidence="5 7" id="KW-0012">Acyltransferase</keyword>
<dbReference type="InterPro" id="IPR001451">
    <property type="entry name" value="Hexapep"/>
</dbReference>
<evidence type="ECO:0000256" key="8">
    <source>
        <dbReference type="SAM" id="Coils"/>
    </source>
</evidence>
<dbReference type="InterPro" id="IPR005881">
    <property type="entry name" value="Ser_O-AcTrfase"/>
</dbReference>
<dbReference type="PANTHER" id="PTHR42811">
    <property type="entry name" value="SERINE ACETYLTRANSFERASE"/>
    <property type="match status" value="1"/>
</dbReference>
<organism evidence="9 10">
    <name type="scientific">Sphingosinicella rhizophila</name>
    <dbReference type="NCBI Taxonomy" id="3050082"/>
    <lineage>
        <taxon>Bacteria</taxon>
        <taxon>Pseudomonadati</taxon>
        <taxon>Pseudomonadota</taxon>
        <taxon>Alphaproteobacteria</taxon>
        <taxon>Sphingomonadales</taxon>
        <taxon>Sphingosinicellaceae</taxon>
        <taxon>Sphingosinicella</taxon>
    </lineage>
</organism>
<dbReference type="PIRSF" id="PIRSF000441">
    <property type="entry name" value="CysE"/>
    <property type="match status" value="1"/>
</dbReference>
<dbReference type="EMBL" id="JAVUPU010000002">
    <property type="protein sequence ID" value="MDT9598422.1"/>
    <property type="molecule type" value="Genomic_DNA"/>
</dbReference>
<dbReference type="PROSITE" id="PS00101">
    <property type="entry name" value="HEXAPEP_TRANSFERASES"/>
    <property type="match status" value="1"/>
</dbReference>
<name>A0ABU3Q525_9SPHN</name>
<comment type="caution">
    <text evidence="9">The sequence shown here is derived from an EMBL/GenBank/DDBJ whole genome shotgun (WGS) entry which is preliminary data.</text>
</comment>
<evidence type="ECO:0000256" key="6">
    <source>
        <dbReference type="ARBA" id="ARBA00049486"/>
    </source>
</evidence>
<evidence type="ECO:0000256" key="3">
    <source>
        <dbReference type="ARBA" id="ARBA00022679"/>
    </source>
</evidence>
<dbReference type="InterPro" id="IPR042122">
    <property type="entry name" value="Ser_AcTrfase_N_sf"/>
</dbReference>
<evidence type="ECO:0000256" key="1">
    <source>
        <dbReference type="ARBA" id="ARBA00007274"/>
    </source>
</evidence>
<dbReference type="RefSeq" id="WP_315724425.1">
    <property type="nucleotide sequence ID" value="NZ_JAVUPU010000002.1"/>
</dbReference>
<dbReference type="InterPro" id="IPR011004">
    <property type="entry name" value="Trimer_LpxA-like_sf"/>
</dbReference>
<comment type="catalytic activity">
    <reaction evidence="6 7">
        <text>L-serine + acetyl-CoA = O-acetyl-L-serine + CoA</text>
        <dbReference type="Rhea" id="RHEA:24560"/>
        <dbReference type="ChEBI" id="CHEBI:33384"/>
        <dbReference type="ChEBI" id="CHEBI:57287"/>
        <dbReference type="ChEBI" id="CHEBI:57288"/>
        <dbReference type="ChEBI" id="CHEBI:58340"/>
        <dbReference type="EC" id="2.3.1.30"/>
    </reaction>
</comment>
<accession>A0ABU3Q525</accession>
<dbReference type="NCBIfam" id="NF041874">
    <property type="entry name" value="EPS_EpsC"/>
    <property type="match status" value="1"/>
</dbReference>